<dbReference type="SUPFAM" id="SSF57863">
    <property type="entry name" value="ArfGap/RecO-like zinc finger"/>
    <property type="match status" value="1"/>
</dbReference>
<dbReference type="Gene3D" id="1.20.1440.120">
    <property type="entry name" value="Recombination protein O, C-terminal domain"/>
    <property type="match status" value="1"/>
</dbReference>
<dbReference type="InterPro" id="IPR042242">
    <property type="entry name" value="RecO_C"/>
</dbReference>
<proteinExistence type="predicted"/>
<evidence type="ECO:0000313" key="2">
    <source>
        <dbReference type="Proteomes" id="UP001320768"/>
    </source>
</evidence>
<dbReference type="Proteomes" id="UP001320768">
    <property type="component" value="Unassembled WGS sequence"/>
</dbReference>
<organism evidence="1 2">
    <name type="scientific">Candidatus Synchoanobacter obligatus</name>
    <dbReference type="NCBI Taxonomy" id="2919597"/>
    <lineage>
        <taxon>Bacteria</taxon>
        <taxon>Pseudomonadati</taxon>
        <taxon>Pseudomonadota</taxon>
        <taxon>Gammaproteobacteria</taxon>
        <taxon>Candidatus Comchoanobacterales</taxon>
        <taxon>Candidatus Comchoanobacteraceae</taxon>
        <taxon>Candidatus Synchoanobacter</taxon>
    </lineage>
</organism>
<reference evidence="1 2" key="1">
    <citation type="journal article" date="2022" name="Nat. Microbiol.">
        <title>The microbiome of a bacterivorous marine choanoflagellate contains a resource-demanding obligate bacterial associate.</title>
        <authorList>
            <person name="Needham D.M."/>
            <person name="Poirier C."/>
            <person name="Bachy C."/>
            <person name="George E.E."/>
            <person name="Wilken S."/>
            <person name="Yung C.C.M."/>
            <person name="Limardo A.J."/>
            <person name="Morando M."/>
            <person name="Sudek L."/>
            <person name="Malmstrom R.R."/>
            <person name="Keeling P.J."/>
            <person name="Santoro A.E."/>
            <person name="Worden A.Z."/>
        </authorList>
    </citation>
    <scope>NUCLEOTIDE SEQUENCE [LARGE SCALE GENOMIC DNA]</scope>
    <source>
        <strain evidence="1 2">Comchoano-2</strain>
    </source>
</reference>
<dbReference type="InterPro" id="IPR003717">
    <property type="entry name" value="RecO"/>
</dbReference>
<dbReference type="PANTHER" id="PTHR33991:SF1">
    <property type="entry name" value="DNA REPAIR PROTEIN RECO"/>
    <property type="match status" value="1"/>
</dbReference>
<dbReference type="InterPro" id="IPR037278">
    <property type="entry name" value="ARFGAP/RecO"/>
</dbReference>
<evidence type="ECO:0000313" key="1">
    <source>
        <dbReference type="EMBL" id="MCP8352135.1"/>
    </source>
</evidence>
<keyword evidence="2" id="KW-1185">Reference proteome</keyword>
<dbReference type="PANTHER" id="PTHR33991">
    <property type="entry name" value="DNA REPAIR PROTEIN RECO"/>
    <property type="match status" value="1"/>
</dbReference>
<sequence>MTPNPAYIIHERALNEKKKFVYLFNRNDGMKSITTATKKVLHYFSPYQTTQNRQRTTLHAPLSSPLILQGRSLYCGLYLNEVIYKFCYQSDPHPLLYDQYVITLDAIQSGIPIEAALRLFELRLFQATGYGIDIVHITEPYIEFNKHQGFIGKDKPSQQSIPRIKLQDMLYDFIPSQEVKLFFRNMIGTLTNNTIQSRRLYEQNIT</sequence>
<dbReference type="RefSeq" id="WP_258569244.1">
    <property type="nucleotide sequence ID" value="NZ_JAKUDN010000002.1"/>
</dbReference>
<accession>A0ABT1L4P2</accession>
<comment type="caution">
    <text evidence="1">The sequence shown here is derived from an EMBL/GenBank/DDBJ whole genome shotgun (WGS) entry which is preliminary data.</text>
</comment>
<name>A0ABT1L4P2_9GAMM</name>
<gene>
    <name evidence="1" type="ORF">MKS91_02390</name>
</gene>
<dbReference type="Pfam" id="PF02565">
    <property type="entry name" value="RecO_C"/>
    <property type="match status" value="1"/>
</dbReference>
<protein>
    <submittedName>
        <fullName evidence="1">DNA repair protein RecO C-terminal domain-containing protein</fullName>
    </submittedName>
</protein>
<dbReference type="EMBL" id="JAKUDN010000002">
    <property type="protein sequence ID" value="MCP8352135.1"/>
    <property type="molecule type" value="Genomic_DNA"/>
</dbReference>